<dbReference type="AlphaFoldDB" id="A0A931PVM5"/>
<dbReference type="InterPro" id="IPR028098">
    <property type="entry name" value="Glyco_trans_4-like_N"/>
</dbReference>
<sequence length="359" mass="38881">MTSPTVALDARLVGGTSTGDSTYWTGLLHGIASLGPRMRFLLFSNAERPPGIPWCDAFEWITVPARSGRWWSLATFPRAARKAGADLVHTQYTLSPLAGAGITTIHDVSFFIGPEWFKRRDLAILRRTVPASAKRARAVLTVSETSKGEIEKFIPAAKGKVTATPLACPPWIVPVARAEAQAKVQAAFGLDGPYMLSVGTRWPRKNMKLAVQAGQLLSSRFPHRLVLTGKPGWGEERSGERVLATGYVDAPLLSALYSAADLYLAPSFHEGFGLPILEAFACGCPVLCSEGGALPETVGDAAQIQAGWDMREWTQAIEALLGDSSKLDALRKRGLARVAEFSWETTARKTLEIYERAMG</sequence>
<accession>A0A931PVM5</accession>
<dbReference type="Pfam" id="PF13439">
    <property type="entry name" value="Glyco_transf_4"/>
    <property type="match status" value="1"/>
</dbReference>
<dbReference type="PANTHER" id="PTHR46401">
    <property type="entry name" value="GLYCOSYLTRANSFERASE WBBK-RELATED"/>
    <property type="match status" value="1"/>
</dbReference>
<evidence type="ECO:0000256" key="1">
    <source>
        <dbReference type="ARBA" id="ARBA00022679"/>
    </source>
</evidence>
<dbReference type="EMBL" id="JACOSL010000030">
    <property type="protein sequence ID" value="MBI1756420.1"/>
    <property type="molecule type" value="Genomic_DNA"/>
</dbReference>
<organism evidence="3 4">
    <name type="scientific">Fimbriimonas ginsengisoli</name>
    <dbReference type="NCBI Taxonomy" id="1005039"/>
    <lineage>
        <taxon>Bacteria</taxon>
        <taxon>Bacillati</taxon>
        <taxon>Armatimonadota</taxon>
        <taxon>Fimbriimonadia</taxon>
        <taxon>Fimbriimonadales</taxon>
        <taxon>Fimbriimonadaceae</taxon>
        <taxon>Fimbriimonas</taxon>
    </lineage>
</organism>
<protein>
    <submittedName>
        <fullName evidence="3">Glycosyltransferase family 4 protein</fullName>
    </submittedName>
</protein>
<evidence type="ECO:0000313" key="4">
    <source>
        <dbReference type="Proteomes" id="UP000727962"/>
    </source>
</evidence>
<evidence type="ECO:0000259" key="2">
    <source>
        <dbReference type="Pfam" id="PF13439"/>
    </source>
</evidence>
<comment type="caution">
    <text evidence="3">The sequence shown here is derived from an EMBL/GenBank/DDBJ whole genome shotgun (WGS) entry which is preliminary data.</text>
</comment>
<proteinExistence type="predicted"/>
<keyword evidence="1" id="KW-0808">Transferase</keyword>
<dbReference type="CDD" id="cd03809">
    <property type="entry name" value="GT4_MtfB-like"/>
    <property type="match status" value="1"/>
</dbReference>
<dbReference type="PANTHER" id="PTHR46401:SF2">
    <property type="entry name" value="GLYCOSYLTRANSFERASE WBBK-RELATED"/>
    <property type="match status" value="1"/>
</dbReference>
<dbReference type="Proteomes" id="UP000727962">
    <property type="component" value="Unassembled WGS sequence"/>
</dbReference>
<dbReference type="SUPFAM" id="SSF53756">
    <property type="entry name" value="UDP-Glycosyltransferase/glycogen phosphorylase"/>
    <property type="match status" value="1"/>
</dbReference>
<dbReference type="GO" id="GO:0016757">
    <property type="term" value="F:glycosyltransferase activity"/>
    <property type="evidence" value="ECO:0007669"/>
    <property type="project" value="TreeGrafter"/>
</dbReference>
<evidence type="ECO:0000313" key="3">
    <source>
        <dbReference type="EMBL" id="MBI1756420.1"/>
    </source>
</evidence>
<name>A0A931PVM5_FIMGI</name>
<reference evidence="3" key="1">
    <citation type="submission" date="2020-07" db="EMBL/GenBank/DDBJ databases">
        <title>Huge and variable diversity of episymbiotic CPR bacteria and DPANN archaea in groundwater ecosystems.</title>
        <authorList>
            <person name="He C.Y."/>
            <person name="Keren R."/>
            <person name="Whittaker M."/>
            <person name="Farag I.F."/>
            <person name="Doudna J."/>
            <person name="Cate J.H.D."/>
            <person name="Banfield J.F."/>
        </authorList>
    </citation>
    <scope>NUCLEOTIDE SEQUENCE</scope>
    <source>
        <strain evidence="3">NC_groundwater_17_Pr7_B-0.1um_64_12</strain>
    </source>
</reference>
<feature type="domain" description="Glycosyltransferase subfamily 4-like N-terminal" evidence="2">
    <location>
        <begin position="23"/>
        <end position="162"/>
    </location>
</feature>
<dbReference type="Gene3D" id="3.40.50.2000">
    <property type="entry name" value="Glycogen Phosphorylase B"/>
    <property type="match status" value="1"/>
</dbReference>
<dbReference type="GO" id="GO:0009103">
    <property type="term" value="P:lipopolysaccharide biosynthetic process"/>
    <property type="evidence" value="ECO:0007669"/>
    <property type="project" value="TreeGrafter"/>
</dbReference>
<gene>
    <name evidence="3" type="ORF">HYR64_04850</name>
</gene>
<dbReference type="Pfam" id="PF13692">
    <property type="entry name" value="Glyco_trans_1_4"/>
    <property type="match status" value="1"/>
</dbReference>